<dbReference type="InterPro" id="IPR001444">
    <property type="entry name" value="Flag_bb_rod_N"/>
</dbReference>
<evidence type="ECO:0000259" key="2">
    <source>
        <dbReference type="Pfam" id="PF00460"/>
    </source>
</evidence>
<organism evidence="3 4">
    <name type="scientific">Amaricoccus solimangrovi</name>
    <dbReference type="NCBI Taxonomy" id="2589815"/>
    <lineage>
        <taxon>Bacteria</taxon>
        <taxon>Pseudomonadati</taxon>
        <taxon>Pseudomonadota</taxon>
        <taxon>Alphaproteobacteria</taxon>
        <taxon>Rhodobacterales</taxon>
        <taxon>Paracoccaceae</taxon>
        <taxon>Amaricoccus</taxon>
    </lineage>
</organism>
<dbReference type="NCBIfam" id="NF009270">
    <property type="entry name" value="PRK12627.1"/>
    <property type="match status" value="1"/>
</dbReference>
<sequence>MDLNLNVLRLASGLASHAGRRQALIAENVANADTPGFRARDLPGFGALLDQSAPPFTAKTTRAGHIPFGADAILGAEPRPDAVEGADAPNGNSVSIEDQMMRAADARQSHDLALGVYSKSLDILRAALGAK</sequence>
<reference evidence="3 4" key="1">
    <citation type="submission" date="2019-06" db="EMBL/GenBank/DDBJ databases">
        <title>A novel bacterium of genus Amaricoccus, isolated from marine sediment.</title>
        <authorList>
            <person name="Huang H."/>
            <person name="Mo K."/>
            <person name="Hu Y."/>
        </authorList>
    </citation>
    <scope>NUCLEOTIDE SEQUENCE [LARGE SCALE GENOMIC DNA]</scope>
    <source>
        <strain evidence="3 4">HB172011</strain>
    </source>
</reference>
<gene>
    <name evidence="3" type="ORF">FJM51_04750</name>
</gene>
<dbReference type="GO" id="GO:0009425">
    <property type="term" value="C:bacterial-type flagellum basal body"/>
    <property type="evidence" value="ECO:0007669"/>
    <property type="project" value="UniProtKB-SubCell"/>
</dbReference>
<dbReference type="Proteomes" id="UP000319255">
    <property type="component" value="Unassembled WGS sequence"/>
</dbReference>
<feature type="domain" description="Flagellar basal body rod protein N-terminal" evidence="2">
    <location>
        <begin position="17"/>
        <end position="38"/>
    </location>
</feature>
<proteinExistence type="predicted"/>
<dbReference type="EMBL" id="VFRP01000003">
    <property type="protein sequence ID" value="TPE52493.1"/>
    <property type="molecule type" value="Genomic_DNA"/>
</dbReference>
<evidence type="ECO:0000313" key="3">
    <source>
        <dbReference type="EMBL" id="TPE52493.1"/>
    </source>
</evidence>
<comment type="caution">
    <text evidence="3">The sequence shown here is derived from an EMBL/GenBank/DDBJ whole genome shotgun (WGS) entry which is preliminary data.</text>
</comment>
<evidence type="ECO:0000313" key="4">
    <source>
        <dbReference type="Proteomes" id="UP000319255"/>
    </source>
</evidence>
<dbReference type="AlphaFoldDB" id="A0A501WRX2"/>
<accession>A0A501WRX2</accession>
<keyword evidence="4" id="KW-1185">Reference proteome</keyword>
<protein>
    <submittedName>
        <fullName evidence="3">FlgB family protein</fullName>
    </submittedName>
</protein>
<evidence type="ECO:0000256" key="1">
    <source>
        <dbReference type="ARBA" id="ARBA00004117"/>
    </source>
</evidence>
<comment type="subcellular location">
    <subcellularLocation>
        <location evidence="1">Bacterial flagellum basal body</location>
    </subcellularLocation>
</comment>
<dbReference type="OrthoDB" id="9788334at2"/>
<dbReference type="RefSeq" id="WP_140452976.1">
    <property type="nucleotide sequence ID" value="NZ_VFRP01000003.1"/>
</dbReference>
<dbReference type="Pfam" id="PF00460">
    <property type="entry name" value="Flg_bb_rod"/>
    <property type="match status" value="1"/>
</dbReference>
<name>A0A501WRX2_9RHOB</name>